<keyword evidence="3" id="KW-1185">Reference proteome</keyword>
<reference evidence="2 3" key="1">
    <citation type="submission" date="2017-06" db="EMBL/GenBank/DDBJ databases">
        <authorList>
            <person name="Kim H.J."/>
            <person name="Triplett B.A."/>
        </authorList>
    </citation>
    <scope>NUCLEOTIDE SEQUENCE [LARGE SCALE GENOMIC DNA]</scope>
    <source>
        <strain evidence="2 3">DSM 25597</strain>
    </source>
</reference>
<dbReference type="PANTHER" id="PTHR46825:SF9">
    <property type="entry name" value="BETA-LACTAMASE-RELATED DOMAIN-CONTAINING PROTEIN"/>
    <property type="match status" value="1"/>
</dbReference>
<sequence>MKKITLLFLFSFCTLIAQTEKYDQLDAIFKTLETTGNGMGGISIYQDGKEVYQNAFGYANIEKKIKSTATTKYRIGSVTKMYTSTIIIQLIEEGKLELDTPLSTFFPKLPNATMITVKNLLKHQSGLFNITEDDNFATWMFQPQSRIKMLDRMVKNGVIFEPGTDTSYCNTNYILLGYIAEEITGKSFYDIVQHMIVAPLQLKRTYVGTDRPKGDQEAVSHQRVENQWEVVSEYTEMSAPGGAGAIVSTPLEVNKFTNALYTDKLMSQAFYQQMTDVSTGMGMGLGGMPIMGMQAYGMSGQIDGFKSLAIFFPEQKISMTLVSNAYESSLQEIMMQVLQVFFKN</sequence>
<evidence type="ECO:0000259" key="1">
    <source>
        <dbReference type="Pfam" id="PF00144"/>
    </source>
</evidence>
<evidence type="ECO:0000313" key="2">
    <source>
        <dbReference type="EMBL" id="SNR84104.1"/>
    </source>
</evidence>
<dbReference type="Pfam" id="PF00144">
    <property type="entry name" value="Beta-lactamase"/>
    <property type="match status" value="1"/>
</dbReference>
<proteinExistence type="predicted"/>
<dbReference type="EMBL" id="FZNY01000003">
    <property type="protein sequence ID" value="SNR84104.1"/>
    <property type="molecule type" value="Genomic_DNA"/>
</dbReference>
<gene>
    <name evidence="2" type="ORF">SAMN06265376_103326</name>
</gene>
<dbReference type="AlphaFoldDB" id="A0A238ZN32"/>
<evidence type="ECO:0000313" key="3">
    <source>
        <dbReference type="Proteomes" id="UP000198379"/>
    </source>
</evidence>
<dbReference type="OrthoDB" id="9793489at2"/>
<name>A0A238ZN32_9FLAO</name>
<dbReference type="InterPro" id="IPR050491">
    <property type="entry name" value="AmpC-like"/>
</dbReference>
<dbReference type="SUPFAM" id="SSF56601">
    <property type="entry name" value="beta-lactamase/transpeptidase-like"/>
    <property type="match status" value="1"/>
</dbReference>
<dbReference type="Gene3D" id="3.40.710.10">
    <property type="entry name" value="DD-peptidase/beta-lactamase superfamily"/>
    <property type="match status" value="1"/>
</dbReference>
<feature type="domain" description="Beta-lactamase-related" evidence="1">
    <location>
        <begin position="42"/>
        <end position="327"/>
    </location>
</feature>
<organism evidence="2 3">
    <name type="scientific">Dokdonia pacifica</name>
    <dbReference type="NCBI Taxonomy" id="1627892"/>
    <lineage>
        <taxon>Bacteria</taxon>
        <taxon>Pseudomonadati</taxon>
        <taxon>Bacteroidota</taxon>
        <taxon>Flavobacteriia</taxon>
        <taxon>Flavobacteriales</taxon>
        <taxon>Flavobacteriaceae</taxon>
        <taxon>Dokdonia</taxon>
    </lineage>
</organism>
<accession>A0A238ZN32</accession>
<dbReference type="RefSeq" id="WP_089371646.1">
    <property type="nucleotide sequence ID" value="NZ_BMEP01000001.1"/>
</dbReference>
<dbReference type="Proteomes" id="UP000198379">
    <property type="component" value="Unassembled WGS sequence"/>
</dbReference>
<dbReference type="InterPro" id="IPR001466">
    <property type="entry name" value="Beta-lactam-related"/>
</dbReference>
<dbReference type="InterPro" id="IPR012338">
    <property type="entry name" value="Beta-lactam/transpept-like"/>
</dbReference>
<protein>
    <submittedName>
        <fullName evidence="2">CubicO group peptidase, beta-lactamase class C family</fullName>
    </submittedName>
</protein>
<dbReference type="PANTHER" id="PTHR46825">
    <property type="entry name" value="D-ALANYL-D-ALANINE-CARBOXYPEPTIDASE/ENDOPEPTIDASE AMPH"/>
    <property type="match status" value="1"/>
</dbReference>